<reference evidence="2" key="1">
    <citation type="submission" date="2021-03" db="EMBL/GenBank/DDBJ databases">
        <title>Comparative genomics and phylogenomic investigation of the class Geoglossomycetes provide insights into ecological specialization and systematics.</title>
        <authorList>
            <person name="Melie T."/>
            <person name="Pirro S."/>
            <person name="Miller A.N."/>
            <person name="Quandt A."/>
        </authorList>
    </citation>
    <scope>NUCLEOTIDE SEQUENCE</scope>
    <source>
        <strain evidence="2">GBOQ0MN5Z8</strain>
    </source>
</reference>
<sequence>MGLISASHSHKEVVGQRWKKKHRLAMRFAVAIILLCLPLAEHLNSLNLISTTTGLIVLVLLIELWGTSCIQDSFFHGRNQCKYTADCKMRKTDLEDAVKRGEAINIEELAEKGAMQQGLYEPS</sequence>
<keyword evidence="1" id="KW-0472">Membrane</keyword>
<comment type="caution">
    <text evidence="2">The sequence shown here is derived from an EMBL/GenBank/DDBJ whole genome shotgun (WGS) entry which is preliminary data.</text>
</comment>
<protein>
    <submittedName>
        <fullName evidence="2">Uncharacterized protein</fullName>
    </submittedName>
</protein>
<evidence type="ECO:0000313" key="3">
    <source>
        <dbReference type="Proteomes" id="UP000698800"/>
    </source>
</evidence>
<dbReference type="OrthoDB" id="191995at2759"/>
<dbReference type="EMBL" id="JAGHQL010000066">
    <property type="protein sequence ID" value="KAH0541881.1"/>
    <property type="molecule type" value="Genomic_DNA"/>
</dbReference>
<keyword evidence="3" id="KW-1185">Reference proteome</keyword>
<keyword evidence="1" id="KW-1133">Transmembrane helix</keyword>
<dbReference type="AlphaFoldDB" id="A0A9P8I6S9"/>
<organism evidence="2 3">
    <name type="scientific">Glutinoglossum americanum</name>
    <dbReference type="NCBI Taxonomy" id="1670608"/>
    <lineage>
        <taxon>Eukaryota</taxon>
        <taxon>Fungi</taxon>
        <taxon>Dikarya</taxon>
        <taxon>Ascomycota</taxon>
        <taxon>Pezizomycotina</taxon>
        <taxon>Geoglossomycetes</taxon>
        <taxon>Geoglossales</taxon>
        <taxon>Geoglossaceae</taxon>
        <taxon>Glutinoglossum</taxon>
    </lineage>
</organism>
<evidence type="ECO:0000313" key="2">
    <source>
        <dbReference type="EMBL" id="KAH0541881.1"/>
    </source>
</evidence>
<gene>
    <name evidence="2" type="ORF">FGG08_003686</name>
</gene>
<proteinExistence type="predicted"/>
<feature type="transmembrane region" description="Helical" evidence="1">
    <location>
        <begin position="24"/>
        <end position="40"/>
    </location>
</feature>
<evidence type="ECO:0000256" key="1">
    <source>
        <dbReference type="SAM" id="Phobius"/>
    </source>
</evidence>
<accession>A0A9P8I6S9</accession>
<dbReference type="Proteomes" id="UP000698800">
    <property type="component" value="Unassembled WGS sequence"/>
</dbReference>
<keyword evidence="1" id="KW-0812">Transmembrane</keyword>
<name>A0A9P8I6S9_9PEZI</name>
<feature type="transmembrane region" description="Helical" evidence="1">
    <location>
        <begin position="46"/>
        <end position="66"/>
    </location>
</feature>